<keyword evidence="2" id="KW-1185">Reference proteome</keyword>
<proteinExistence type="predicted"/>
<dbReference type="Gramene" id="AET4Gv20646800.1">
    <property type="protein sequence ID" value="AET4Gv20646800.1"/>
    <property type="gene ID" value="AET4Gv20646800"/>
</dbReference>
<protein>
    <submittedName>
        <fullName evidence="1">Uncharacterized protein</fullName>
    </submittedName>
</protein>
<reference evidence="2" key="1">
    <citation type="journal article" date="2014" name="Science">
        <title>Ancient hybridizations among the ancestral genomes of bread wheat.</title>
        <authorList>
            <consortium name="International Wheat Genome Sequencing Consortium,"/>
            <person name="Marcussen T."/>
            <person name="Sandve S.R."/>
            <person name="Heier L."/>
            <person name="Spannagl M."/>
            <person name="Pfeifer M."/>
            <person name="Jakobsen K.S."/>
            <person name="Wulff B.B."/>
            <person name="Steuernagel B."/>
            <person name="Mayer K.F."/>
            <person name="Olsen O.A."/>
        </authorList>
    </citation>
    <scope>NUCLEOTIDE SEQUENCE [LARGE SCALE GENOMIC DNA]</scope>
    <source>
        <strain evidence="2">cv. AL8/78</strain>
    </source>
</reference>
<dbReference type="EnsemblPlants" id="AET4Gv20646800.1">
    <property type="protein sequence ID" value="AET4Gv20646800.1"/>
    <property type="gene ID" value="AET4Gv20646800"/>
</dbReference>
<reference evidence="2" key="2">
    <citation type="journal article" date="2017" name="Nat. Plants">
        <title>The Aegilops tauschii genome reveals multiple impacts of transposons.</title>
        <authorList>
            <person name="Zhao G."/>
            <person name="Zou C."/>
            <person name="Li K."/>
            <person name="Wang K."/>
            <person name="Li T."/>
            <person name="Gao L."/>
            <person name="Zhang X."/>
            <person name="Wang H."/>
            <person name="Yang Z."/>
            <person name="Liu X."/>
            <person name="Jiang W."/>
            <person name="Mao L."/>
            <person name="Kong X."/>
            <person name="Jiao Y."/>
            <person name="Jia J."/>
        </authorList>
    </citation>
    <scope>NUCLEOTIDE SEQUENCE [LARGE SCALE GENOMIC DNA]</scope>
    <source>
        <strain evidence="2">cv. AL8/78</strain>
    </source>
</reference>
<sequence>ELFVVLDGDGNGRGAAVRDGGGGDRPHLHERVRLHQLHDGLGGRRLPRSRRGVRSVQLIWIEG</sequence>
<reference evidence="1" key="3">
    <citation type="journal article" date="2017" name="Nature">
        <title>Genome sequence of the progenitor of the wheat D genome Aegilops tauschii.</title>
        <authorList>
            <person name="Luo M.C."/>
            <person name="Gu Y.Q."/>
            <person name="Puiu D."/>
            <person name="Wang H."/>
            <person name="Twardziok S.O."/>
            <person name="Deal K.R."/>
            <person name="Huo N."/>
            <person name="Zhu T."/>
            <person name="Wang L."/>
            <person name="Wang Y."/>
            <person name="McGuire P.E."/>
            <person name="Liu S."/>
            <person name="Long H."/>
            <person name="Ramasamy R.K."/>
            <person name="Rodriguez J.C."/>
            <person name="Van S.L."/>
            <person name="Yuan L."/>
            <person name="Wang Z."/>
            <person name="Xia Z."/>
            <person name="Xiao L."/>
            <person name="Anderson O.D."/>
            <person name="Ouyang S."/>
            <person name="Liang Y."/>
            <person name="Zimin A.V."/>
            <person name="Pertea G."/>
            <person name="Qi P."/>
            <person name="Bennetzen J.L."/>
            <person name="Dai X."/>
            <person name="Dawson M.W."/>
            <person name="Muller H.G."/>
            <person name="Kugler K."/>
            <person name="Rivarola-Duarte L."/>
            <person name="Spannagl M."/>
            <person name="Mayer K.F.X."/>
            <person name="Lu F.H."/>
            <person name="Bevan M.W."/>
            <person name="Leroy P."/>
            <person name="Li P."/>
            <person name="You F.M."/>
            <person name="Sun Q."/>
            <person name="Liu Z."/>
            <person name="Lyons E."/>
            <person name="Wicker T."/>
            <person name="Salzberg S.L."/>
            <person name="Devos K.M."/>
            <person name="Dvorak J."/>
        </authorList>
    </citation>
    <scope>NUCLEOTIDE SEQUENCE [LARGE SCALE GENOMIC DNA]</scope>
    <source>
        <strain evidence="1">cv. AL8/78</strain>
    </source>
</reference>
<evidence type="ECO:0000313" key="1">
    <source>
        <dbReference type="EnsemblPlants" id="AET4Gv20646800.1"/>
    </source>
</evidence>
<dbReference type="Proteomes" id="UP000015105">
    <property type="component" value="Chromosome 4D"/>
</dbReference>
<reference evidence="1" key="5">
    <citation type="journal article" date="2021" name="G3 (Bethesda)">
        <title>Aegilops tauschii genome assembly Aet v5.0 features greater sequence contiguity and improved annotation.</title>
        <authorList>
            <person name="Wang L."/>
            <person name="Zhu T."/>
            <person name="Rodriguez J.C."/>
            <person name="Deal K.R."/>
            <person name="Dubcovsky J."/>
            <person name="McGuire P.E."/>
            <person name="Lux T."/>
            <person name="Spannagl M."/>
            <person name="Mayer K.F.X."/>
            <person name="Baldrich P."/>
            <person name="Meyers B.C."/>
            <person name="Huo N."/>
            <person name="Gu Y.Q."/>
            <person name="Zhou H."/>
            <person name="Devos K.M."/>
            <person name="Bennetzen J.L."/>
            <person name="Unver T."/>
            <person name="Budak H."/>
            <person name="Gulick P.J."/>
            <person name="Galiba G."/>
            <person name="Kalapos B."/>
            <person name="Nelson D.R."/>
            <person name="Li P."/>
            <person name="You F.M."/>
            <person name="Luo M.C."/>
            <person name="Dvorak J."/>
        </authorList>
    </citation>
    <scope>NUCLEOTIDE SEQUENCE [LARGE SCALE GENOMIC DNA]</scope>
    <source>
        <strain evidence="1">cv. AL8/78</strain>
    </source>
</reference>
<evidence type="ECO:0000313" key="2">
    <source>
        <dbReference type="Proteomes" id="UP000015105"/>
    </source>
</evidence>
<reference evidence="1" key="4">
    <citation type="submission" date="2019-03" db="UniProtKB">
        <authorList>
            <consortium name="EnsemblPlants"/>
        </authorList>
    </citation>
    <scope>IDENTIFICATION</scope>
</reference>
<name>A0A453IQY9_AEGTS</name>
<dbReference type="AlphaFoldDB" id="A0A453IQY9"/>
<accession>A0A453IQY9</accession>
<organism evidence="1 2">
    <name type="scientific">Aegilops tauschii subsp. strangulata</name>
    <name type="common">Goatgrass</name>
    <dbReference type="NCBI Taxonomy" id="200361"/>
    <lineage>
        <taxon>Eukaryota</taxon>
        <taxon>Viridiplantae</taxon>
        <taxon>Streptophyta</taxon>
        <taxon>Embryophyta</taxon>
        <taxon>Tracheophyta</taxon>
        <taxon>Spermatophyta</taxon>
        <taxon>Magnoliopsida</taxon>
        <taxon>Liliopsida</taxon>
        <taxon>Poales</taxon>
        <taxon>Poaceae</taxon>
        <taxon>BOP clade</taxon>
        <taxon>Pooideae</taxon>
        <taxon>Triticodae</taxon>
        <taxon>Triticeae</taxon>
        <taxon>Triticinae</taxon>
        <taxon>Aegilops</taxon>
    </lineage>
</organism>